<proteinExistence type="predicted"/>
<evidence type="ECO:0000259" key="2">
    <source>
        <dbReference type="PROSITE" id="PS50828"/>
    </source>
</evidence>
<protein>
    <submittedName>
        <fullName evidence="3">Smr domain containing protein</fullName>
    </submittedName>
</protein>
<feature type="region of interest" description="Disordered" evidence="1">
    <location>
        <begin position="404"/>
        <end position="490"/>
    </location>
</feature>
<evidence type="ECO:0000313" key="3">
    <source>
        <dbReference type="EMBL" id="GLB43358.1"/>
    </source>
</evidence>
<dbReference type="InterPro" id="IPR002625">
    <property type="entry name" value="Smr_dom"/>
</dbReference>
<reference evidence="3" key="1">
    <citation type="submission" date="2022-07" db="EMBL/GenBank/DDBJ databases">
        <title>The genome of Lyophyllum shimeji provides insight into the initial evolution of ectomycorrhizal fungal genome.</title>
        <authorList>
            <person name="Kobayashi Y."/>
            <person name="Shibata T."/>
            <person name="Hirakawa H."/>
            <person name="Shigenobu S."/>
            <person name="Nishiyama T."/>
            <person name="Yamada A."/>
            <person name="Hasebe M."/>
            <person name="Kawaguchi M."/>
        </authorList>
    </citation>
    <scope>NUCLEOTIDE SEQUENCE</scope>
    <source>
        <strain evidence="3">AT787</strain>
    </source>
</reference>
<organism evidence="3 4">
    <name type="scientific">Lyophyllum shimeji</name>
    <name type="common">Hon-shimeji</name>
    <name type="synonym">Tricholoma shimeji</name>
    <dbReference type="NCBI Taxonomy" id="47721"/>
    <lineage>
        <taxon>Eukaryota</taxon>
        <taxon>Fungi</taxon>
        <taxon>Dikarya</taxon>
        <taxon>Basidiomycota</taxon>
        <taxon>Agaricomycotina</taxon>
        <taxon>Agaricomycetes</taxon>
        <taxon>Agaricomycetidae</taxon>
        <taxon>Agaricales</taxon>
        <taxon>Tricholomatineae</taxon>
        <taxon>Lyophyllaceae</taxon>
        <taxon>Lyophyllum</taxon>
    </lineage>
</organism>
<dbReference type="GO" id="GO:0005634">
    <property type="term" value="C:nucleus"/>
    <property type="evidence" value="ECO:0007669"/>
    <property type="project" value="TreeGrafter"/>
</dbReference>
<dbReference type="EMBL" id="BRPK01000013">
    <property type="protein sequence ID" value="GLB43358.1"/>
    <property type="molecule type" value="Genomic_DNA"/>
</dbReference>
<evidence type="ECO:0000256" key="1">
    <source>
        <dbReference type="SAM" id="MobiDB-lite"/>
    </source>
</evidence>
<dbReference type="PANTHER" id="PTHR46535">
    <property type="entry name" value="NEDD4-BINDING PROTEIN 2"/>
    <property type="match status" value="1"/>
</dbReference>
<dbReference type="InterPro" id="IPR036063">
    <property type="entry name" value="Smr_dom_sf"/>
</dbReference>
<dbReference type="InterPro" id="IPR052772">
    <property type="entry name" value="Endo/PolyKinase_Domain-Protein"/>
</dbReference>
<dbReference type="Gene3D" id="3.30.1370.110">
    <property type="match status" value="1"/>
</dbReference>
<dbReference type="AlphaFoldDB" id="A0A9P3US72"/>
<dbReference type="SMART" id="SM01162">
    <property type="entry name" value="DUF1771"/>
    <property type="match status" value="1"/>
</dbReference>
<feature type="compositionally biased region" description="Pro residues" evidence="1">
    <location>
        <begin position="415"/>
        <end position="447"/>
    </location>
</feature>
<dbReference type="Pfam" id="PF01713">
    <property type="entry name" value="Smr"/>
    <property type="match status" value="1"/>
</dbReference>
<gene>
    <name evidence="3" type="ORF">LshimejAT787_1302590</name>
</gene>
<dbReference type="InterPro" id="IPR013899">
    <property type="entry name" value="DUF1771"/>
</dbReference>
<accession>A0A9P3US72</accession>
<evidence type="ECO:0000313" key="4">
    <source>
        <dbReference type="Proteomes" id="UP001063166"/>
    </source>
</evidence>
<feature type="region of interest" description="Disordered" evidence="1">
    <location>
        <begin position="54"/>
        <end position="73"/>
    </location>
</feature>
<feature type="region of interest" description="Disordered" evidence="1">
    <location>
        <begin position="79"/>
        <end position="113"/>
    </location>
</feature>
<dbReference type="PROSITE" id="PS50828">
    <property type="entry name" value="SMR"/>
    <property type="match status" value="1"/>
</dbReference>
<keyword evidence="4" id="KW-1185">Reference proteome</keyword>
<sequence length="665" mass="72494">MTLFDSLQREFCPPLDSSLLAALLADLESDAHGNALVPTPRQIDDLKATLRELSSQADSDESQQLSEFSDLRNLSLTEDTSSTPEFYHGNTATSSSLHSSDDSSESCSTQQHPFSSPLGFLQAALPHVSTETLSAALDHAHAGGGNGNADDMDMWDIIAGILTAESIREMEERGLDGLDEEELGGILPDDEIGWETVERKKNHGSSKPKAGKRKGLRGKTITLVDVRQQQHFRALPKRSNANINPASPPRGLAAPDPWTQLSSLATHLATLLPPHPPSFFQSYFHAPEHPTPYLALHACLKAICASLPPPQEQEEEEEEEEEERSYTETLLTLLDILLPEYESSFDDDAEAHARLIADAEVALRATRGRGDDALDLVKLLRELDFDADGQVAMGVYHHLAPDARPKHTQTQALPNGPPPVQPPPQLRPPKPRPPPAPSLSKPSPSPSPFQWQSVPPRRTSGNGAHHPLAAYIPAYNNRPTNGNGKTKTKTVRGAGNALGQGGKGDVGELGDVGIGERRRRIGESVRRRNELLRQATRMWQAGNRRTRGGEVAWYFAERAREFQELARKEALNAARVMVESKRLASKKQSEVDLHGTTVSEAIVIVKEILQAQCPSPSKPLKIITGRGSHSVNRVSVLKPAIKKALVEDGWVVGSWEGGLVVSGKR</sequence>
<feature type="domain" description="Smr" evidence="2">
    <location>
        <begin position="591"/>
        <end position="664"/>
    </location>
</feature>
<dbReference type="SUPFAM" id="SSF160443">
    <property type="entry name" value="SMR domain-like"/>
    <property type="match status" value="1"/>
</dbReference>
<dbReference type="Proteomes" id="UP001063166">
    <property type="component" value="Unassembled WGS sequence"/>
</dbReference>
<dbReference type="OrthoDB" id="4080456at2759"/>
<dbReference type="PANTHER" id="PTHR46535:SF1">
    <property type="entry name" value="NEDD4-BINDING PROTEIN 2"/>
    <property type="match status" value="1"/>
</dbReference>
<dbReference type="GO" id="GO:0004519">
    <property type="term" value="F:endonuclease activity"/>
    <property type="evidence" value="ECO:0007669"/>
    <property type="project" value="TreeGrafter"/>
</dbReference>
<dbReference type="SMART" id="SM00463">
    <property type="entry name" value="SMR"/>
    <property type="match status" value="1"/>
</dbReference>
<name>A0A9P3US72_LYOSH</name>
<comment type="caution">
    <text evidence="3">The sequence shown here is derived from an EMBL/GenBank/DDBJ whole genome shotgun (WGS) entry which is preliminary data.</text>
</comment>